<protein>
    <recommendedName>
        <fullName evidence="7">TauD/TfdA-like domain-containing protein</fullName>
    </recommendedName>
</protein>
<evidence type="ECO:0000256" key="5">
    <source>
        <dbReference type="ARBA" id="ARBA00023004"/>
    </source>
</evidence>
<feature type="domain" description="TauD/TfdA-like" evidence="7">
    <location>
        <begin position="88"/>
        <end position="347"/>
    </location>
</feature>
<dbReference type="SUPFAM" id="SSF51197">
    <property type="entry name" value="Clavaminate synthase-like"/>
    <property type="match status" value="1"/>
</dbReference>
<dbReference type="GO" id="GO:0005737">
    <property type="term" value="C:cytoplasm"/>
    <property type="evidence" value="ECO:0007669"/>
    <property type="project" value="TreeGrafter"/>
</dbReference>
<dbReference type="GO" id="GO:0016706">
    <property type="term" value="F:2-oxoglutarate-dependent dioxygenase activity"/>
    <property type="evidence" value="ECO:0007669"/>
    <property type="project" value="TreeGrafter"/>
</dbReference>
<feature type="region of interest" description="Disordered" evidence="6">
    <location>
        <begin position="348"/>
        <end position="374"/>
    </location>
</feature>
<proteinExistence type="inferred from homology"/>
<dbReference type="Pfam" id="PF02668">
    <property type="entry name" value="TauD"/>
    <property type="match status" value="1"/>
</dbReference>
<dbReference type="Gene3D" id="3.60.130.10">
    <property type="entry name" value="Clavaminate synthase-like"/>
    <property type="match status" value="1"/>
</dbReference>
<keyword evidence="5" id="KW-0408">Iron</keyword>
<evidence type="ECO:0000256" key="2">
    <source>
        <dbReference type="ARBA" id="ARBA00022723"/>
    </source>
</evidence>
<dbReference type="Proteomes" id="UP000193560">
    <property type="component" value="Unassembled WGS sequence"/>
</dbReference>
<dbReference type="InterPro" id="IPR042098">
    <property type="entry name" value="TauD-like_sf"/>
</dbReference>
<dbReference type="OrthoDB" id="10257314at2759"/>
<dbReference type="InterPro" id="IPR051323">
    <property type="entry name" value="AtsK-like"/>
</dbReference>
<organism evidence="8 9">
    <name type="scientific">Absidia repens</name>
    <dbReference type="NCBI Taxonomy" id="90262"/>
    <lineage>
        <taxon>Eukaryota</taxon>
        <taxon>Fungi</taxon>
        <taxon>Fungi incertae sedis</taxon>
        <taxon>Mucoromycota</taxon>
        <taxon>Mucoromycotina</taxon>
        <taxon>Mucoromycetes</taxon>
        <taxon>Mucorales</taxon>
        <taxon>Cunninghamellaceae</taxon>
        <taxon>Absidia</taxon>
    </lineage>
</organism>
<evidence type="ECO:0000259" key="7">
    <source>
        <dbReference type="Pfam" id="PF02668"/>
    </source>
</evidence>
<evidence type="ECO:0000256" key="3">
    <source>
        <dbReference type="ARBA" id="ARBA00022964"/>
    </source>
</evidence>
<evidence type="ECO:0000313" key="8">
    <source>
        <dbReference type="EMBL" id="ORY99561.1"/>
    </source>
</evidence>
<dbReference type="PANTHER" id="PTHR30468:SF1">
    <property type="entry name" value="ALPHA-KETOGLUTARATE-DEPENDENT SULFONATE DIOXYGENASE"/>
    <property type="match status" value="1"/>
</dbReference>
<dbReference type="GO" id="GO:0046872">
    <property type="term" value="F:metal ion binding"/>
    <property type="evidence" value="ECO:0007669"/>
    <property type="project" value="UniProtKB-KW"/>
</dbReference>
<keyword evidence="4" id="KW-0560">Oxidoreductase</keyword>
<dbReference type="AlphaFoldDB" id="A0A1X2HK96"/>
<comment type="similarity">
    <text evidence="1">Belongs to the TfdA dioxygenase family.</text>
</comment>
<name>A0A1X2HK96_9FUNG</name>
<accession>A0A1X2HK96</accession>
<comment type="caution">
    <text evidence="8">The sequence shown here is derived from an EMBL/GenBank/DDBJ whole genome shotgun (WGS) entry which is preliminary data.</text>
</comment>
<dbReference type="PANTHER" id="PTHR30468">
    <property type="entry name" value="ALPHA-KETOGLUTARATE-DEPENDENT SULFONATE DIOXYGENASE"/>
    <property type="match status" value="1"/>
</dbReference>
<sequence>MILLLTQLYKYFILRKLSEHYGPNVTVDELADTLHQTLDLQHLAKEKGRYLVYPDKKYAELEPFEHKDRGLRGDPKKASLYDNATKAFDVTPHIGTELHGLQLSQLTETQKDDLALLVAERGVVFFRDQDINVDQGLEFGRSFGPLHVHATFGHPPGYPEVHVVYFDEKTPKAYFENTSAADGWHTDVSYEEQPASTTLLKMDIVPEVGGDTLWASGYAAYDRLSPAWQQFLEGLQAKHSGQRQFDEANANEHVVRRDHVESIHPIVRTHPVTGWKSLYVQPVFTTSIVGLSKHESEAVLKFLYNHINGGYDFQVRLKWEVWDNRTTFHNAIFDYLDVGRRHGWRVTPQGERPYLDPNSKSKKQAEQAAKSSKQ</sequence>
<reference evidence="8 9" key="1">
    <citation type="submission" date="2016-07" db="EMBL/GenBank/DDBJ databases">
        <title>Pervasive Adenine N6-methylation of Active Genes in Fungi.</title>
        <authorList>
            <consortium name="DOE Joint Genome Institute"/>
            <person name="Mondo S.J."/>
            <person name="Dannebaum R.O."/>
            <person name="Kuo R.C."/>
            <person name="Labutti K."/>
            <person name="Haridas S."/>
            <person name="Kuo A."/>
            <person name="Salamov A."/>
            <person name="Ahrendt S.R."/>
            <person name="Lipzen A."/>
            <person name="Sullivan W."/>
            <person name="Andreopoulos W.B."/>
            <person name="Clum A."/>
            <person name="Lindquist E."/>
            <person name="Daum C."/>
            <person name="Ramamoorthy G.K."/>
            <person name="Gryganskyi A."/>
            <person name="Culley D."/>
            <person name="Magnuson J.K."/>
            <person name="James T.Y."/>
            <person name="O'Malley M.A."/>
            <person name="Stajich J.E."/>
            <person name="Spatafora J.W."/>
            <person name="Visel A."/>
            <person name="Grigoriev I.V."/>
        </authorList>
    </citation>
    <scope>NUCLEOTIDE SEQUENCE [LARGE SCALE GENOMIC DNA]</scope>
    <source>
        <strain evidence="8 9">NRRL 1336</strain>
    </source>
</reference>
<evidence type="ECO:0000256" key="4">
    <source>
        <dbReference type="ARBA" id="ARBA00023002"/>
    </source>
</evidence>
<evidence type="ECO:0000256" key="1">
    <source>
        <dbReference type="ARBA" id="ARBA00005896"/>
    </source>
</evidence>
<dbReference type="FunFam" id="3.60.130.10:FF:000003">
    <property type="entry name" value="Alpha-ketoglutarate-dependent taurine dioxygenase"/>
    <property type="match status" value="1"/>
</dbReference>
<dbReference type="EMBL" id="MCGE01000061">
    <property type="protein sequence ID" value="ORY99561.1"/>
    <property type="molecule type" value="Genomic_DNA"/>
</dbReference>
<evidence type="ECO:0000313" key="9">
    <source>
        <dbReference type="Proteomes" id="UP000193560"/>
    </source>
</evidence>
<keyword evidence="9" id="KW-1185">Reference proteome</keyword>
<dbReference type="InterPro" id="IPR003819">
    <property type="entry name" value="TauD/TfdA-like"/>
</dbReference>
<dbReference type="STRING" id="90262.A0A1X2HK96"/>
<gene>
    <name evidence="8" type="ORF">BCR42DRAFT_430203</name>
</gene>
<evidence type="ECO:0000256" key="6">
    <source>
        <dbReference type="SAM" id="MobiDB-lite"/>
    </source>
</evidence>
<keyword evidence="3" id="KW-0223">Dioxygenase</keyword>
<keyword evidence="2" id="KW-0479">Metal-binding</keyword>